<proteinExistence type="predicted"/>
<organism evidence="1 2">
    <name type="scientific">Willisornis vidua</name>
    <name type="common">Xingu scale-backed antbird</name>
    <dbReference type="NCBI Taxonomy" id="1566151"/>
    <lineage>
        <taxon>Eukaryota</taxon>
        <taxon>Metazoa</taxon>
        <taxon>Chordata</taxon>
        <taxon>Craniata</taxon>
        <taxon>Vertebrata</taxon>
        <taxon>Euteleostomi</taxon>
        <taxon>Archelosauria</taxon>
        <taxon>Archosauria</taxon>
        <taxon>Dinosauria</taxon>
        <taxon>Saurischia</taxon>
        <taxon>Theropoda</taxon>
        <taxon>Coelurosauria</taxon>
        <taxon>Aves</taxon>
        <taxon>Neognathae</taxon>
        <taxon>Neoaves</taxon>
        <taxon>Telluraves</taxon>
        <taxon>Australaves</taxon>
        <taxon>Passeriformes</taxon>
        <taxon>Thamnophilidae</taxon>
        <taxon>Willisornis</taxon>
    </lineage>
</organism>
<dbReference type="PANTHER" id="PTHR33395">
    <property type="entry name" value="TRANSCRIPTASE, PUTATIVE-RELATED-RELATED"/>
    <property type="match status" value="1"/>
</dbReference>
<dbReference type="PANTHER" id="PTHR33395:SF22">
    <property type="entry name" value="REVERSE TRANSCRIPTASE DOMAIN-CONTAINING PROTEIN"/>
    <property type="match status" value="1"/>
</dbReference>
<gene>
    <name evidence="1" type="ORF">WISP_09642</name>
</gene>
<dbReference type="Proteomes" id="UP001145742">
    <property type="component" value="Unassembled WGS sequence"/>
</dbReference>
<name>A0ABQ9DX95_9PASS</name>
<accession>A0ABQ9DX95</accession>
<reference evidence="1" key="1">
    <citation type="submission" date="2019-10" db="EMBL/GenBank/DDBJ databases">
        <authorList>
            <person name="Soares A.E.R."/>
            <person name="Aleixo A."/>
            <person name="Schneider P."/>
            <person name="Miyaki C.Y."/>
            <person name="Schneider M.P."/>
            <person name="Mello C."/>
            <person name="Vasconcelos A.T.R."/>
        </authorList>
    </citation>
    <scope>NUCLEOTIDE SEQUENCE</scope>
    <source>
        <tissue evidence="1">Muscle</tissue>
    </source>
</reference>
<evidence type="ECO:0000313" key="1">
    <source>
        <dbReference type="EMBL" id="KAJ7427099.1"/>
    </source>
</evidence>
<evidence type="ECO:0000313" key="2">
    <source>
        <dbReference type="Proteomes" id="UP001145742"/>
    </source>
</evidence>
<dbReference type="EMBL" id="WHWB01032079">
    <property type="protein sequence ID" value="KAJ7427099.1"/>
    <property type="molecule type" value="Genomic_DNA"/>
</dbReference>
<comment type="caution">
    <text evidence="1">The sequence shown here is derived from an EMBL/GenBank/DDBJ whole genome shotgun (WGS) entry which is preliminary data.</text>
</comment>
<protein>
    <submittedName>
        <fullName evidence="1">Uncharacterized protein</fullName>
    </submittedName>
</protein>
<sequence length="296" mass="33757">MPLDQVELIDSQDVLVQLQEASNSPAVILLKDFKHPKDWKKTTASSRQSRRLLECLKDNFLSQVIGSPTRGDVLLDQIVPSGSELMGVVKTGGSQTCSEDTLVKSEVLRDWKRGFRYTLSKCADDMKLSGLFDTLEGQDAIQWNLDELNKKVHVSLTMFKKIPPGVLHPGLWSPAQKEHRLVGGSQEEATKIIREMKHLSHQKRARELGLFSLEQRRLWDDLVEAFRYKKRAYKEDGGGLAKTFSDKKTRNNFKIKGGKFRLDTRKKCFTVRLVRYWNTLPREFVDAPSPGQDQVG</sequence>
<keyword evidence="2" id="KW-1185">Reference proteome</keyword>